<comment type="caution">
    <text evidence="1">The sequence shown here is derived from an EMBL/GenBank/DDBJ whole genome shotgun (WGS) entry which is preliminary data.</text>
</comment>
<gene>
    <name evidence="1" type="ORF">S12H4_17359</name>
</gene>
<name>X1T043_9ZZZZ</name>
<dbReference type="Gene3D" id="3.40.50.150">
    <property type="entry name" value="Vaccinia Virus protein VP39"/>
    <property type="match status" value="1"/>
</dbReference>
<dbReference type="EMBL" id="BARW01008479">
    <property type="protein sequence ID" value="GAI84776.1"/>
    <property type="molecule type" value="Genomic_DNA"/>
</dbReference>
<dbReference type="InterPro" id="IPR029063">
    <property type="entry name" value="SAM-dependent_MTases_sf"/>
</dbReference>
<dbReference type="AlphaFoldDB" id="X1T043"/>
<reference evidence="1" key="1">
    <citation type="journal article" date="2014" name="Front. Microbiol.">
        <title>High frequency of phylogenetically diverse reductive dehalogenase-homologous genes in deep subseafloor sedimentary metagenomes.</title>
        <authorList>
            <person name="Kawai M."/>
            <person name="Futagami T."/>
            <person name="Toyoda A."/>
            <person name="Takaki Y."/>
            <person name="Nishi S."/>
            <person name="Hori S."/>
            <person name="Arai W."/>
            <person name="Tsubouchi T."/>
            <person name="Morono Y."/>
            <person name="Uchiyama I."/>
            <person name="Ito T."/>
            <person name="Fujiyama A."/>
            <person name="Inagaki F."/>
            <person name="Takami H."/>
        </authorList>
    </citation>
    <scope>NUCLEOTIDE SEQUENCE</scope>
    <source>
        <strain evidence="1">Expedition CK06-06</strain>
    </source>
</reference>
<proteinExistence type="predicted"/>
<evidence type="ECO:0008006" key="2">
    <source>
        <dbReference type="Google" id="ProtNLM"/>
    </source>
</evidence>
<protein>
    <recommendedName>
        <fullName evidence="2">DNA (cytosine-5-)-methyltransferase</fullName>
    </recommendedName>
</protein>
<evidence type="ECO:0000313" key="1">
    <source>
        <dbReference type="EMBL" id="GAI84776.1"/>
    </source>
</evidence>
<dbReference type="SUPFAM" id="SSF53335">
    <property type="entry name" value="S-adenosyl-L-methionine-dependent methyltransferases"/>
    <property type="match status" value="1"/>
</dbReference>
<organism evidence="1">
    <name type="scientific">marine sediment metagenome</name>
    <dbReference type="NCBI Taxonomy" id="412755"/>
    <lineage>
        <taxon>unclassified sequences</taxon>
        <taxon>metagenomes</taxon>
        <taxon>ecological metagenomes</taxon>
    </lineage>
</organism>
<accession>X1T043</accession>
<sequence length="70" mass="7775">MKPRLLDLFCGAGGTSMGYYRAGFQLYGIDNKPQPHYPSPAKWAKLSLAEKVIGTQTADELLKMRICDVL</sequence>